<comment type="caution">
    <text evidence="1">The sequence shown here is derived from an EMBL/GenBank/DDBJ whole genome shotgun (WGS) entry which is preliminary data.</text>
</comment>
<proteinExistence type="predicted"/>
<keyword evidence="2" id="KW-1185">Reference proteome</keyword>
<evidence type="ECO:0008006" key="3">
    <source>
        <dbReference type="Google" id="ProtNLM"/>
    </source>
</evidence>
<gene>
    <name evidence="1" type="ORF">BDW59DRAFT_5960</name>
</gene>
<dbReference type="EMBL" id="JBFXLS010000001">
    <property type="protein sequence ID" value="KAL2835277.1"/>
    <property type="molecule type" value="Genomic_DNA"/>
</dbReference>
<reference evidence="1 2" key="1">
    <citation type="submission" date="2024-07" db="EMBL/GenBank/DDBJ databases">
        <title>Section-level genome sequencing and comparative genomics of Aspergillus sections Usti and Cavernicolus.</title>
        <authorList>
            <consortium name="Lawrence Berkeley National Laboratory"/>
            <person name="Nybo J.L."/>
            <person name="Vesth T.C."/>
            <person name="Theobald S."/>
            <person name="Frisvad J.C."/>
            <person name="Larsen T.O."/>
            <person name="Kjaerboelling I."/>
            <person name="Rothschild-Mancinelli K."/>
            <person name="Lyhne E.K."/>
            <person name="Kogle M.E."/>
            <person name="Barry K."/>
            <person name="Clum A."/>
            <person name="Na H."/>
            <person name="Ledsgaard L."/>
            <person name="Lin J."/>
            <person name="Lipzen A."/>
            <person name="Kuo A."/>
            <person name="Riley R."/>
            <person name="Mondo S."/>
            <person name="LaButti K."/>
            <person name="Haridas S."/>
            <person name="Pangalinan J."/>
            <person name="Salamov A.A."/>
            <person name="Simmons B.A."/>
            <person name="Magnuson J.K."/>
            <person name="Chen J."/>
            <person name="Drula E."/>
            <person name="Henrissat B."/>
            <person name="Wiebenga A."/>
            <person name="Lubbers R.J."/>
            <person name="Gomes A.C."/>
            <person name="Makela M.R."/>
            <person name="Stajich J."/>
            <person name="Grigoriev I.V."/>
            <person name="Mortensen U.H."/>
            <person name="De vries R.P."/>
            <person name="Baker S.E."/>
            <person name="Andersen M.R."/>
        </authorList>
    </citation>
    <scope>NUCLEOTIDE SEQUENCE [LARGE SCALE GENOMIC DNA]</scope>
    <source>
        <strain evidence="1 2">CBS 600.67</strain>
    </source>
</reference>
<organism evidence="1 2">
    <name type="scientific">Aspergillus cavernicola</name>
    <dbReference type="NCBI Taxonomy" id="176166"/>
    <lineage>
        <taxon>Eukaryota</taxon>
        <taxon>Fungi</taxon>
        <taxon>Dikarya</taxon>
        <taxon>Ascomycota</taxon>
        <taxon>Pezizomycotina</taxon>
        <taxon>Eurotiomycetes</taxon>
        <taxon>Eurotiomycetidae</taxon>
        <taxon>Eurotiales</taxon>
        <taxon>Aspergillaceae</taxon>
        <taxon>Aspergillus</taxon>
        <taxon>Aspergillus subgen. Nidulantes</taxon>
    </lineage>
</organism>
<evidence type="ECO:0000313" key="1">
    <source>
        <dbReference type="EMBL" id="KAL2835277.1"/>
    </source>
</evidence>
<evidence type="ECO:0000313" key="2">
    <source>
        <dbReference type="Proteomes" id="UP001610335"/>
    </source>
</evidence>
<protein>
    <recommendedName>
        <fullName evidence="3">F-box domain-containing protein</fullName>
    </recommendedName>
</protein>
<name>A0ABR4J653_9EURO</name>
<dbReference type="Proteomes" id="UP001610335">
    <property type="component" value="Unassembled WGS sequence"/>
</dbReference>
<accession>A0ABR4J653</accession>
<sequence length="498" mass="57190">MLFADLPEDILRLVFTTHFARDMRTLALLAALSRRLNRITTPILYSHVTLGLDDVDESRKVRRFIMSVFSSPHLAQCVRSLELNTLYWISRPSLSRRREALIARMMAGNILGRPDRLDMFRLITVVRRLPLLDKHKAHWCSELQEFDPSLDSLIALLFVVLPSIEHLECPWSSDASFIWHMLPRTDKRKVDPSPLPLVLRNLTHLKVHSQSPCGNTSEILPFFQMPLLTHFFGSNWGPIRRDGWDGGVEDGVGDLGGDGATASAITHLELRHCKTDLYSLQTIFKQCRSVRTFIFHRDWDPRVHVRLPADSITNALDSLRGTLENITLTFEPGIYIHHEGEIYPLNFSKFSSLLKLHIAAGYIVHDPDDFEIPDSKMYGPESEIDPLHTRLPESLEVLHITGFSTPQQMRLLIEDCHRLLKLRSHFPRLRELHIEAPLDDSYATLGMKALQHEARRADVLLREINNAEMYLDDEDDLLTPSGCDWGMNGEFKWSTKIF</sequence>